<keyword evidence="4" id="KW-1185">Reference proteome</keyword>
<reference evidence="3" key="1">
    <citation type="submission" date="2022-05" db="EMBL/GenBank/DDBJ databases">
        <title>A methanotrophic Mycobacterium dominates a cave microbial ecosystem.</title>
        <authorList>
            <person name="Van Spanning R.J.M."/>
            <person name="Guan Q."/>
            <person name="Melkonian C."/>
            <person name="Gallant J."/>
            <person name="Polerecky L."/>
            <person name="Flot J.-F."/>
            <person name="Brandt B.W."/>
            <person name="Braster M."/>
            <person name="Iturbe Espinoza P."/>
            <person name="Aerts J."/>
            <person name="Meima-Franke M."/>
            <person name="Piersma S.R."/>
            <person name="Bunduc C."/>
            <person name="Ummels R."/>
            <person name="Pain A."/>
            <person name="Fleming E.J."/>
            <person name="van der Wel N."/>
            <person name="Gherman V.D."/>
            <person name="Sarbu S.M."/>
            <person name="Bodelier P.L.E."/>
            <person name="Bitter W."/>
        </authorList>
    </citation>
    <scope>NUCLEOTIDE SEQUENCE</scope>
    <source>
        <strain evidence="3">Sulfur Cave</strain>
    </source>
</reference>
<dbReference type="EMBL" id="CP097320">
    <property type="protein sequence ID" value="UQX10936.1"/>
    <property type="molecule type" value="Genomic_DNA"/>
</dbReference>
<keyword evidence="2" id="KW-0812">Transmembrane</keyword>
<gene>
    <name evidence="3" type="ORF">M5I08_23905</name>
</gene>
<feature type="region of interest" description="Disordered" evidence="1">
    <location>
        <begin position="1"/>
        <end position="23"/>
    </location>
</feature>
<evidence type="ECO:0000256" key="2">
    <source>
        <dbReference type="SAM" id="Phobius"/>
    </source>
</evidence>
<protein>
    <recommendedName>
        <fullName evidence="5">UsfY protein</fullName>
    </recommendedName>
</protein>
<dbReference type="RefSeq" id="WP_249762993.1">
    <property type="nucleotide sequence ID" value="NZ_CAJUXY010000034.1"/>
</dbReference>
<evidence type="ECO:0000313" key="3">
    <source>
        <dbReference type="EMBL" id="UQX10936.1"/>
    </source>
</evidence>
<organism evidence="3 4">
    <name type="scientific">Candidatus Mycobacterium methanotrophicum</name>
    <dbReference type="NCBI Taxonomy" id="2943498"/>
    <lineage>
        <taxon>Bacteria</taxon>
        <taxon>Bacillati</taxon>
        <taxon>Actinomycetota</taxon>
        <taxon>Actinomycetes</taxon>
        <taxon>Mycobacteriales</taxon>
        <taxon>Mycobacteriaceae</taxon>
        <taxon>Mycobacterium</taxon>
    </lineage>
</organism>
<accession>A0ABY4QLX1</accession>
<name>A0ABY4QLX1_9MYCO</name>
<evidence type="ECO:0000256" key="1">
    <source>
        <dbReference type="SAM" id="MobiDB-lite"/>
    </source>
</evidence>
<feature type="compositionally biased region" description="Basic and acidic residues" evidence="1">
    <location>
        <begin position="1"/>
        <end position="13"/>
    </location>
</feature>
<feature type="transmembrane region" description="Helical" evidence="2">
    <location>
        <begin position="26"/>
        <end position="49"/>
    </location>
</feature>
<evidence type="ECO:0000313" key="4">
    <source>
        <dbReference type="Proteomes" id="UP001056610"/>
    </source>
</evidence>
<keyword evidence="2" id="KW-1133">Transmembrane helix</keyword>
<dbReference type="Proteomes" id="UP001056610">
    <property type="component" value="Chromosome"/>
</dbReference>
<evidence type="ECO:0008006" key="5">
    <source>
        <dbReference type="Google" id="ProtNLM"/>
    </source>
</evidence>
<sequence length="103" mass="10815">MGDRADDPVDHVRTTRKHAGQNWKNTAAMPGLIAVGLGTAATCIALFAFATGHAVASVGAGAVTVLLFGGGVGRLGRESRRIRRIEARYLREHPEADVQPPAS</sequence>
<feature type="transmembrane region" description="Helical" evidence="2">
    <location>
        <begin position="55"/>
        <end position="75"/>
    </location>
</feature>
<keyword evidence="2" id="KW-0472">Membrane</keyword>
<proteinExistence type="predicted"/>